<gene>
    <name evidence="1" type="ORF">JO391_06035</name>
</gene>
<dbReference type="Proteomes" id="UP000826300">
    <property type="component" value="Chromosome"/>
</dbReference>
<sequence length="151" mass="16438">MTLRPVVLIALLTLAGCGQNVSVWSPRTWFGAGEMPEDTQVAPDESQDPRPLVRSVTSASIEQANGGVIVRATGLPPTQGWWQVDLMPLPIENGELVLEFRTFAPLDAAAQGTPRSREVTAAYTISRFTLEREGINRVVIKGETNSKVLRP</sequence>
<dbReference type="PROSITE" id="PS51257">
    <property type="entry name" value="PROKAR_LIPOPROTEIN"/>
    <property type="match status" value="1"/>
</dbReference>
<evidence type="ECO:0000313" key="1">
    <source>
        <dbReference type="EMBL" id="QYZ71069.1"/>
    </source>
</evidence>
<name>A0A8G1EET8_9RHOB</name>
<keyword evidence="2" id="KW-1185">Reference proteome</keyword>
<dbReference type="EMBL" id="CP069370">
    <property type="protein sequence ID" value="QYZ71069.1"/>
    <property type="molecule type" value="Genomic_DNA"/>
</dbReference>
<evidence type="ECO:0008006" key="3">
    <source>
        <dbReference type="Google" id="ProtNLM"/>
    </source>
</evidence>
<dbReference type="RefSeq" id="WP_220663372.1">
    <property type="nucleotide sequence ID" value="NZ_CP069370.1"/>
</dbReference>
<protein>
    <recommendedName>
        <fullName evidence="3">Lipoprotein</fullName>
    </recommendedName>
</protein>
<organism evidence="1 2">
    <name type="scientific">Neotabrizicola shimadae</name>
    <dbReference type="NCBI Taxonomy" id="2807096"/>
    <lineage>
        <taxon>Bacteria</taxon>
        <taxon>Pseudomonadati</taxon>
        <taxon>Pseudomonadota</taxon>
        <taxon>Alphaproteobacteria</taxon>
        <taxon>Rhodobacterales</taxon>
        <taxon>Paracoccaceae</taxon>
        <taxon>Neotabrizicola</taxon>
    </lineage>
</organism>
<accession>A0A8G1EET8</accession>
<dbReference type="AlphaFoldDB" id="A0A8G1EET8"/>
<reference evidence="1" key="1">
    <citation type="submission" date="2021-02" db="EMBL/GenBank/DDBJ databases">
        <title>Rhodobacter shimadae sp. nov., an aerobic anoxygenic phototrophic bacterium isolated from a hot spring.</title>
        <authorList>
            <person name="Muramatsu S."/>
            <person name="Haruta S."/>
            <person name="Hirose S."/>
            <person name="Hanada S."/>
        </authorList>
    </citation>
    <scope>NUCLEOTIDE SEQUENCE</scope>
    <source>
        <strain evidence="1">N10</strain>
    </source>
</reference>
<evidence type="ECO:0000313" key="2">
    <source>
        <dbReference type="Proteomes" id="UP000826300"/>
    </source>
</evidence>
<proteinExistence type="predicted"/>
<dbReference type="KEGG" id="nsm:JO391_06035"/>